<proteinExistence type="predicted"/>
<keyword evidence="3" id="KW-1185">Reference proteome</keyword>
<protein>
    <submittedName>
        <fullName evidence="2">Uncharacterized protein</fullName>
    </submittedName>
</protein>
<evidence type="ECO:0000256" key="1">
    <source>
        <dbReference type="SAM" id="MobiDB-lite"/>
    </source>
</evidence>
<reference evidence="2 3" key="1">
    <citation type="submission" date="2021-06" db="EMBL/GenBank/DDBJ databases">
        <authorList>
            <person name="Palmer J.M."/>
        </authorList>
    </citation>
    <scope>NUCLEOTIDE SEQUENCE [LARGE SCALE GENOMIC DNA]</scope>
    <source>
        <strain evidence="2 3">CL_MEX2019</strain>
        <tissue evidence="2">Muscle</tissue>
    </source>
</reference>
<evidence type="ECO:0000313" key="3">
    <source>
        <dbReference type="Proteomes" id="UP001352852"/>
    </source>
</evidence>
<comment type="caution">
    <text evidence="2">The sequence shown here is derived from an EMBL/GenBank/DDBJ whole genome shotgun (WGS) entry which is preliminary data.</text>
</comment>
<sequence length="80" mass="8655">MPLSTLGRRSLNVTSGFSATDDQCSADVQLSFLTRGPVGESHLRGSPQPAPQWDKMDSQTAGELPVQRASRRTSSWHASL</sequence>
<gene>
    <name evidence="2" type="ORF">CHARACLAT_028467</name>
</gene>
<name>A0ABU7D1G7_9TELE</name>
<organism evidence="2 3">
    <name type="scientific">Characodon lateralis</name>
    <dbReference type="NCBI Taxonomy" id="208331"/>
    <lineage>
        <taxon>Eukaryota</taxon>
        <taxon>Metazoa</taxon>
        <taxon>Chordata</taxon>
        <taxon>Craniata</taxon>
        <taxon>Vertebrata</taxon>
        <taxon>Euteleostomi</taxon>
        <taxon>Actinopterygii</taxon>
        <taxon>Neopterygii</taxon>
        <taxon>Teleostei</taxon>
        <taxon>Neoteleostei</taxon>
        <taxon>Acanthomorphata</taxon>
        <taxon>Ovalentaria</taxon>
        <taxon>Atherinomorphae</taxon>
        <taxon>Cyprinodontiformes</taxon>
        <taxon>Goodeidae</taxon>
        <taxon>Characodon</taxon>
    </lineage>
</organism>
<accession>A0ABU7D1G7</accession>
<dbReference type="Proteomes" id="UP001352852">
    <property type="component" value="Unassembled WGS sequence"/>
</dbReference>
<feature type="region of interest" description="Disordered" evidence="1">
    <location>
        <begin position="37"/>
        <end position="80"/>
    </location>
</feature>
<dbReference type="EMBL" id="JAHUTJ010011992">
    <property type="protein sequence ID" value="MED6268998.1"/>
    <property type="molecule type" value="Genomic_DNA"/>
</dbReference>
<evidence type="ECO:0000313" key="2">
    <source>
        <dbReference type="EMBL" id="MED6268998.1"/>
    </source>
</evidence>